<accession>A0A7I8V6T0</accession>
<evidence type="ECO:0000313" key="2">
    <source>
        <dbReference type="EMBL" id="CAD5111241.1"/>
    </source>
</evidence>
<gene>
    <name evidence="2" type="ORF">DGYR_LOCUS563</name>
</gene>
<keyword evidence="3" id="KW-1185">Reference proteome</keyword>
<evidence type="ECO:0000256" key="1">
    <source>
        <dbReference type="SAM" id="MobiDB-lite"/>
    </source>
</evidence>
<dbReference type="EMBL" id="CAJFCJ010000001">
    <property type="protein sequence ID" value="CAD5111241.1"/>
    <property type="molecule type" value="Genomic_DNA"/>
</dbReference>
<feature type="compositionally biased region" description="Basic and acidic residues" evidence="1">
    <location>
        <begin position="40"/>
        <end position="54"/>
    </location>
</feature>
<proteinExistence type="predicted"/>
<name>A0A7I8V6T0_9ANNE</name>
<feature type="compositionally biased region" description="Polar residues" evidence="1">
    <location>
        <begin position="57"/>
        <end position="66"/>
    </location>
</feature>
<feature type="region of interest" description="Disordered" evidence="1">
    <location>
        <begin position="1"/>
        <end position="66"/>
    </location>
</feature>
<reference evidence="2 3" key="1">
    <citation type="submission" date="2020-08" db="EMBL/GenBank/DDBJ databases">
        <authorList>
            <person name="Hejnol A."/>
        </authorList>
    </citation>
    <scope>NUCLEOTIDE SEQUENCE [LARGE SCALE GENOMIC DNA]</scope>
</reference>
<dbReference type="AlphaFoldDB" id="A0A7I8V6T0"/>
<protein>
    <submittedName>
        <fullName evidence="2">Uncharacterized protein</fullName>
    </submittedName>
</protein>
<feature type="region of interest" description="Disordered" evidence="1">
    <location>
        <begin position="86"/>
        <end position="117"/>
    </location>
</feature>
<organism evidence="2 3">
    <name type="scientific">Dimorphilus gyrociliatus</name>
    <dbReference type="NCBI Taxonomy" id="2664684"/>
    <lineage>
        <taxon>Eukaryota</taxon>
        <taxon>Metazoa</taxon>
        <taxon>Spiralia</taxon>
        <taxon>Lophotrochozoa</taxon>
        <taxon>Annelida</taxon>
        <taxon>Polychaeta</taxon>
        <taxon>Polychaeta incertae sedis</taxon>
        <taxon>Dinophilidae</taxon>
        <taxon>Dimorphilus</taxon>
    </lineage>
</organism>
<evidence type="ECO:0000313" key="3">
    <source>
        <dbReference type="Proteomes" id="UP000549394"/>
    </source>
</evidence>
<dbReference type="Proteomes" id="UP000549394">
    <property type="component" value="Unassembled WGS sequence"/>
</dbReference>
<sequence length="132" mass="15208">MSRSQSYSPLRRPPMSPCRLIDEILSDSEDDEEISSSNKQDAKDNNQETNENKKAVTFSTDNATARNDSCDIANCFIPKQILQASLNNNSRGRKQKRTCQVTRKKTNESEKRKAEKHKREKFDILTYLLPKL</sequence>
<comment type="caution">
    <text evidence="2">The sequence shown here is derived from an EMBL/GenBank/DDBJ whole genome shotgun (WGS) entry which is preliminary data.</text>
</comment>
<feature type="compositionally biased region" description="Acidic residues" evidence="1">
    <location>
        <begin position="24"/>
        <end position="34"/>
    </location>
</feature>